<evidence type="ECO:0000256" key="1">
    <source>
        <dbReference type="SAM" id="SignalP"/>
    </source>
</evidence>
<dbReference type="RefSeq" id="WP_143065604.1">
    <property type="nucleotide sequence ID" value="NZ_FOEI01000002.1"/>
</dbReference>
<feature type="signal peptide" evidence="1">
    <location>
        <begin position="1"/>
        <end position="18"/>
    </location>
</feature>
<gene>
    <name evidence="2" type="ORF">SAMN05444005_102270</name>
</gene>
<sequence length="235" mass="25962">MKKQILLLLLFSFSNMFSQDSIRYATHSQIFSLSPISKRVDKVNGLVVGVGHYDSRFIDKQTINGINLEVNPTALALPLFVLYLPEIIKQNKMNIDKDSLKIVRVEKSKPLIQMNGLNISSGCFTTSVNVNGLTISTFNKMNKINGISITGLGVQADKINGLTLGAYNGTNDLNGVMLGLFNETCSLNGLQLGFYNYSATNSGIQIGILNMSKSRGLQFGLWNINNKRSMPFINW</sequence>
<keyword evidence="3" id="KW-1185">Reference proteome</keyword>
<proteinExistence type="predicted"/>
<dbReference type="Proteomes" id="UP000198648">
    <property type="component" value="Unassembled WGS sequence"/>
</dbReference>
<accession>A0A1H9AQF0</accession>
<name>A0A1H9AQF0_9FLAO</name>
<keyword evidence="1" id="KW-0732">Signal</keyword>
<dbReference type="STRING" id="1299341.SAMN05444005_102270"/>
<dbReference type="AlphaFoldDB" id="A0A1H9AQF0"/>
<feature type="chain" id="PRO_5011772243" evidence="1">
    <location>
        <begin position="19"/>
        <end position="235"/>
    </location>
</feature>
<reference evidence="2 3" key="1">
    <citation type="submission" date="2016-10" db="EMBL/GenBank/DDBJ databases">
        <authorList>
            <person name="de Groot N.N."/>
        </authorList>
    </citation>
    <scope>NUCLEOTIDE SEQUENCE [LARGE SCALE GENOMIC DNA]</scope>
    <source>
        <strain evidence="2 3">DSM 27078</strain>
    </source>
</reference>
<organism evidence="2 3">
    <name type="scientific">Flavobacterium urocaniciphilum</name>
    <dbReference type="NCBI Taxonomy" id="1299341"/>
    <lineage>
        <taxon>Bacteria</taxon>
        <taxon>Pseudomonadati</taxon>
        <taxon>Bacteroidota</taxon>
        <taxon>Flavobacteriia</taxon>
        <taxon>Flavobacteriales</taxon>
        <taxon>Flavobacteriaceae</taxon>
        <taxon>Flavobacterium</taxon>
    </lineage>
</organism>
<dbReference type="EMBL" id="FOEI01000002">
    <property type="protein sequence ID" value="SEP78697.1"/>
    <property type="molecule type" value="Genomic_DNA"/>
</dbReference>
<dbReference type="OrthoDB" id="660602at2"/>
<protein>
    <submittedName>
        <fullName evidence="2">Uncharacterized protein</fullName>
    </submittedName>
</protein>
<evidence type="ECO:0000313" key="2">
    <source>
        <dbReference type="EMBL" id="SEP78697.1"/>
    </source>
</evidence>
<evidence type="ECO:0000313" key="3">
    <source>
        <dbReference type="Proteomes" id="UP000198648"/>
    </source>
</evidence>